<keyword evidence="1" id="KW-0732">Signal</keyword>
<sequence>MMTKGIIILTILTFSWINQTNCQGAYDPFQSYSGQKKVTHFNLPI</sequence>
<accession>T1KWD9</accession>
<evidence type="ECO:0000313" key="2">
    <source>
        <dbReference type="EnsemblMetazoa" id="tetur24g01290.1"/>
    </source>
</evidence>
<feature type="chain" id="PRO_5004581204" evidence="1">
    <location>
        <begin position="23"/>
        <end position="45"/>
    </location>
</feature>
<organism evidence="2 3">
    <name type="scientific">Tetranychus urticae</name>
    <name type="common">Two-spotted spider mite</name>
    <dbReference type="NCBI Taxonomy" id="32264"/>
    <lineage>
        <taxon>Eukaryota</taxon>
        <taxon>Metazoa</taxon>
        <taxon>Ecdysozoa</taxon>
        <taxon>Arthropoda</taxon>
        <taxon>Chelicerata</taxon>
        <taxon>Arachnida</taxon>
        <taxon>Acari</taxon>
        <taxon>Acariformes</taxon>
        <taxon>Trombidiformes</taxon>
        <taxon>Prostigmata</taxon>
        <taxon>Eleutherengona</taxon>
        <taxon>Raphignathae</taxon>
        <taxon>Tetranychoidea</taxon>
        <taxon>Tetranychidae</taxon>
        <taxon>Tetranychus</taxon>
    </lineage>
</organism>
<name>T1KWD9_TETUR</name>
<dbReference type="EMBL" id="CAEY01000641">
    <property type="status" value="NOT_ANNOTATED_CDS"/>
    <property type="molecule type" value="Genomic_DNA"/>
</dbReference>
<reference evidence="2" key="2">
    <citation type="submission" date="2015-06" db="UniProtKB">
        <authorList>
            <consortium name="EnsemblMetazoa"/>
        </authorList>
    </citation>
    <scope>IDENTIFICATION</scope>
</reference>
<dbReference type="Proteomes" id="UP000015104">
    <property type="component" value="Unassembled WGS sequence"/>
</dbReference>
<evidence type="ECO:0000313" key="3">
    <source>
        <dbReference type="Proteomes" id="UP000015104"/>
    </source>
</evidence>
<proteinExistence type="predicted"/>
<keyword evidence="3" id="KW-1185">Reference proteome</keyword>
<dbReference type="EnsemblMetazoa" id="tetur24g01290.1">
    <property type="protein sequence ID" value="tetur24g01290.1"/>
    <property type="gene ID" value="tetur24g01290"/>
</dbReference>
<reference evidence="3" key="1">
    <citation type="submission" date="2011-08" db="EMBL/GenBank/DDBJ databases">
        <authorList>
            <person name="Rombauts S."/>
        </authorList>
    </citation>
    <scope>NUCLEOTIDE SEQUENCE</scope>
    <source>
        <strain evidence="3">London</strain>
    </source>
</reference>
<evidence type="ECO:0000256" key="1">
    <source>
        <dbReference type="SAM" id="SignalP"/>
    </source>
</evidence>
<feature type="signal peptide" evidence="1">
    <location>
        <begin position="1"/>
        <end position="22"/>
    </location>
</feature>
<dbReference type="AlphaFoldDB" id="T1KWD9"/>
<dbReference type="HOGENOM" id="CLU_3208239_0_0_1"/>
<protein>
    <submittedName>
        <fullName evidence="2">Uncharacterized protein</fullName>
    </submittedName>
</protein>